<dbReference type="EMBL" id="PXOF01000178">
    <property type="protein sequence ID" value="RGP60865.1"/>
    <property type="molecule type" value="Genomic_DNA"/>
</dbReference>
<evidence type="ECO:0000256" key="2">
    <source>
        <dbReference type="ARBA" id="ARBA00022833"/>
    </source>
</evidence>
<evidence type="ECO:0000313" key="10">
    <source>
        <dbReference type="Proteomes" id="UP000266152"/>
    </source>
</evidence>
<keyword evidence="7" id="KW-0472">Membrane</keyword>
<sequence length="829" mass="92566">MVVDHGDQIQQEDPGLPAAQAPDYPEPVANLSENCLIPDSLLATSTTSQLDRLAMASIMLSQRGTPTTPPQRLSPMPKSKMDQIVPIQPETLAPATRLPIFDHNTSISPTRHRLGPNPQMARQYLRSQDSGRSGKEQPLQNQDGSDYQSTTMDVDYNIQNTQGVSGFDNIFTHHETEVPTDILDFLHHGTDTDMLNMMIDFSLPLSLSSTAGNHTNSMKDRMSNVPDDRFDLVSRLWPKGWDSRSGNLPTTDLRRDMVLSATSPLESDHDASNTMQSIFDSTQKTQWSIDSLRQQRLWQEFDSHAFQVRRDQQQAHQQDIPSSGHRGSLGADSSSDGGDGAAAFEAGFPSTRILNLGITEALRQPHFLGTFIHRPTFESRKASDLFVFSLCLLGLILLDSGKMKRHVQVYLPAAIRKCCAKLTDLDLRPGGYLLNQATSVNSACDSDQSHDLRWRTWARLEELKRLTSTLFITDAWWSYRLGSTPLTSTSAILYELPCATELFRSPSARSWCRLLASGATIEHPIFVMHLHAPWPRLMTNRDMSPVGILGILSIVWARILDTQWRMIPRQHTGVEHLEDFTTPIDVYATGKLGDVFGPSLQDIYDRQAEFLLKDNPSCIVMWHFLNLQLLVNTELFEIAAGRTNVDDAHFALQLIASWSKTPAARRACLHAAGIYTAMNRRRTHDELMFHSEASMFLAALVLGLYLFMVPRSSEIDDITASTERTMEPWEILDDVDWTRLGLLGFGSHSSNETENAKNEVLGSQAGLFIRQNTPFSFMGTTCEGGYESARMVLLEFAHLMGDLGKGNSDGLGQVLKAMTDSLIDLEDDT</sequence>
<feature type="compositionally biased region" description="Polar residues" evidence="6">
    <location>
        <begin position="138"/>
        <end position="150"/>
    </location>
</feature>
<feature type="domain" description="Xylanolytic transcriptional activator regulatory" evidence="8">
    <location>
        <begin position="445"/>
        <end position="520"/>
    </location>
</feature>
<organism evidence="9 10">
    <name type="scientific">Fusarium sporotrichioides</name>
    <dbReference type="NCBI Taxonomy" id="5514"/>
    <lineage>
        <taxon>Eukaryota</taxon>
        <taxon>Fungi</taxon>
        <taxon>Dikarya</taxon>
        <taxon>Ascomycota</taxon>
        <taxon>Pezizomycotina</taxon>
        <taxon>Sordariomycetes</taxon>
        <taxon>Hypocreomycetidae</taxon>
        <taxon>Hypocreales</taxon>
        <taxon>Nectriaceae</taxon>
        <taxon>Fusarium</taxon>
    </lineage>
</organism>
<evidence type="ECO:0000256" key="6">
    <source>
        <dbReference type="SAM" id="MobiDB-lite"/>
    </source>
</evidence>
<evidence type="ECO:0000256" key="5">
    <source>
        <dbReference type="ARBA" id="ARBA00023242"/>
    </source>
</evidence>
<gene>
    <name evidence="9" type="ORF">FSPOR_10366</name>
</gene>
<name>A0A395RLA3_FUSSP</name>
<accession>A0A395RLA3</accession>
<feature type="region of interest" description="Disordered" evidence="6">
    <location>
        <begin position="308"/>
        <end position="341"/>
    </location>
</feature>
<proteinExistence type="predicted"/>
<feature type="transmembrane region" description="Helical" evidence="7">
    <location>
        <begin position="543"/>
        <end position="560"/>
    </location>
</feature>
<evidence type="ECO:0000256" key="3">
    <source>
        <dbReference type="ARBA" id="ARBA00023015"/>
    </source>
</evidence>
<dbReference type="Proteomes" id="UP000266152">
    <property type="component" value="Unassembled WGS sequence"/>
</dbReference>
<keyword evidence="7" id="KW-0812">Transmembrane</keyword>
<dbReference type="CDD" id="cd12148">
    <property type="entry name" value="fungal_TF_MHR"/>
    <property type="match status" value="1"/>
</dbReference>
<evidence type="ECO:0000313" key="9">
    <source>
        <dbReference type="EMBL" id="RGP60865.1"/>
    </source>
</evidence>
<keyword evidence="1" id="KW-0479">Metal-binding</keyword>
<feature type="region of interest" description="Disordered" evidence="6">
    <location>
        <begin position="125"/>
        <end position="150"/>
    </location>
</feature>
<evidence type="ECO:0000259" key="8">
    <source>
        <dbReference type="Pfam" id="PF04082"/>
    </source>
</evidence>
<keyword evidence="3" id="KW-0805">Transcription regulation</keyword>
<comment type="caution">
    <text evidence="9">The sequence shown here is derived from an EMBL/GenBank/DDBJ whole genome shotgun (WGS) entry which is preliminary data.</text>
</comment>
<dbReference type="PANTHER" id="PTHR47660:SF2">
    <property type="entry name" value="TRANSCRIPTION FACTOR WITH C2H2 AND ZN(2)-CYS(6) DNA BINDING DOMAIN (EUROFUNG)"/>
    <property type="match status" value="1"/>
</dbReference>
<evidence type="ECO:0000256" key="1">
    <source>
        <dbReference type="ARBA" id="ARBA00022723"/>
    </source>
</evidence>
<protein>
    <submittedName>
        <fullName evidence="9">C2h2 type zinc finger protein</fullName>
    </submittedName>
</protein>
<keyword evidence="5" id="KW-0539">Nucleus</keyword>
<dbReference type="AlphaFoldDB" id="A0A395RLA3"/>
<dbReference type="InterPro" id="IPR007219">
    <property type="entry name" value="XnlR_reg_dom"/>
</dbReference>
<dbReference type="STRING" id="5514.A0A395RLA3"/>
<feature type="transmembrane region" description="Helical" evidence="7">
    <location>
        <begin position="687"/>
        <end position="708"/>
    </location>
</feature>
<dbReference type="PANTHER" id="PTHR47660">
    <property type="entry name" value="TRANSCRIPTION FACTOR WITH C2H2 AND ZN(2)-CYS(6) DNA BINDING DOMAIN (EUROFUNG)-RELATED-RELATED"/>
    <property type="match status" value="1"/>
</dbReference>
<reference evidence="9 10" key="1">
    <citation type="journal article" date="2018" name="PLoS Pathog.">
        <title>Evolution of structural diversity of trichothecenes, a family of toxins produced by plant pathogenic and entomopathogenic fungi.</title>
        <authorList>
            <person name="Proctor R.H."/>
            <person name="McCormick S.P."/>
            <person name="Kim H.S."/>
            <person name="Cardoza R.E."/>
            <person name="Stanley A.M."/>
            <person name="Lindo L."/>
            <person name="Kelly A."/>
            <person name="Brown D.W."/>
            <person name="Lee T."/>
            <person name="Vaughan M.M."/>
            <person name="Alexander N.J."/>
            <person name="Busman M."/>
            <person name="Gutierrez S."/>
        </authorList>
    </citation>
    <scope>NUCLEOTIDE SEQUENCE [LARGE SCALE GENOMIC DNA]</scope>
    <source>
        <strain evidence="9 10">NRRL 3299</strain>
    </source>
</reference>
<keyword evidence="4" id="KW-0804">Transcription</keyword>
<feature type="region of interest" description="Disordered" evidence="6">
    <location>
        <begin position="1"/>
        <end position="27"/>
    </location>
</feature>
<keyword evidence="7" id="KW-1133">Transmembrane helix</keyword>
<evidence type="ECO:0000256" key="7">
    <source>
        <dbReference type="SAM" id="Phobius"/>
    </source>
</evidence>
<keyword evidence="2" id="KW-0862">Zinc</keyword>
<dbReference type="Pfam" id="PF04082">
    <property type="entry name" value="Fungal_trans"/>
    <property type="match status" value="1"/>
</dbReference>
<keyword evidence="10" id="KW-1185">Reference proteome</keyword>
<evidence type="ECO:0000256" key="4">
    <source>
        <dbReference type="ARBA" id="ARBA00023163"/>
    </source>
</evidence>
<dbReference type="GO" id="GO:0006351">
    <property type="term" value="P:DNA-templated transcription"/>
    <property type="evidence" value="ECO:0007669"/>
    <property type="project" value="InterPro"/>
</dbReference>
<dbReference type="GO" id="GO:0003677">
    <property type="term" value="F:DNA binding"/>
    <property type="evidence" value="ECO:0007669"/>
    <property type="project" value="InterPro"/>
</dbReference>
<dbReference type="GO" id="GO:0008270">
    <property type="term" value="F:zinc ion binding"/>
    <property type="evidence" value="ECO:0007669"/>
    <property type="project" value="InterPro"/>
</dbReference>